<comment type="caution">
    <text evidence="1">The sequence shown here is derived from an EMBL/GenBank/DDBJ whole genome shotgun (WGS) entry which is preliminary data.</text>
</comment>
<sequence>MDVRGIEQKQVFREKNLSLNSVHGRTLFNRLFQKAYGKGLLKYAAHLLAAL</sequence>
<dbReference type="Proteomes" id="UP000004509">
    <property type="component" value="Unassembled WGS sequence"/>
</dbReference>
<dbReference type="AlphaFoldDB" id="C8PMR2"/>
<evidence type="ECO:0000313" key="2">
    <source>
        <dbReference type="Proteomes" id="UP000004509"/>
    </source>
</evidence>
<name>C8PMR2_9SPIR</name>
<gene>
    <name evidence="1" type="ORF">TREVI0001_0680</name>
</gene>
<dbReference type="EMBL" id="ACYH01000011">
    <property type="protein sequence ID" value="EEV21479.1"/>
    <property type="molecule type" value="Genomic_DNA"/>
</dbReference>
<accession>C8PMR2</accession>
<protein>
    <submittedName>
        <fullName evidence="1">Uncharacterized protein</fullName>
    </submittedName>
</protein>
<organism evidence="1 2">
    <name type="scientific">Treponema vincentii ATCC 35580</name>
    <dbReference type="NCBI Taxonomy" id="596324"/>
    <lineage>
        <taxon>Bacteria</taxon>
        <taxon>Pseudomonadati</taxon>
        <taxon>Spirochaetota</taxon>
        <taxon>Spirochaetia</taxon>
        <taxon>Spirochaetales</taxon>
        <taxon>Treponemataceae</taxon>
        <taxon>Treponema</taxon>
    </lineage>
</organism>
<proteinExistence type="predicted"/>
<reference evidence="1 2" key="1">
    <citation type="submission" date="2009-07" db="EMBL/GenBank/DDBJ databases">
        <authorList>
            <person name="Madupu R."/>
            <person name="Sebastian Y."/>
            <person name="Durkin A.S."/>
            <person name="Torralba M."/>
            <person name="Methe B."/>
            <person name="Sutton G.G."/>
            <person name="Strausberg R.L."/>
            <person name="Nelson K.E."/>
        </authorList>
    </citation>
    <scope>NUCLEOTIDE SEQUENCE [LARGE SCALE GENOMIC DNA]</scope>
    <source>
        <strain evidence="1 2">ATCC 35580</strain>
    </source>
</reference>
<evidence type="ECO:0000313" key="1">
    <source>
        <dbReference type="EMBL" id="EEV21479.1"/>
    </source>
</evidence>